<dbReference type="EMBL" id="CP025299">
    <property type="protein sequence ID" value="AUG30427.1"/>
    <property type="molecule type" value="Genomic_DNA"/>
</dbReference>
<dbReference type="KEGG" id="mhos:CXR34_13830"/>
<accession>A0A134DDR2</accession>
<dbReference type="AlphaFoldDB" id="A0A134DDR2"/>
<name>A0A134DDR2_9MICO</name>
<protein>
    <submittedName>
        <fullName evidence="1">Uncharacterized protein</fullName>
    </submittedName>
</protein>
<gene>
    <name evidence="1" type="ORF">CXR34_13830</name>
</gene>
<proteinExistence type="predicted"/>
<sequence>MTDDRVLSADAVDSVSLERALKDVEVANARVIELTRGMLEREKRITELEAEVVQLKLMLDPRRKIEHVFRKNHTLYVIGRRAKRMMGR</sequence>
<dbReference type="Proteomes" id="UP000233276">
    <property type="component" value="Chromosome"/>
</dbReference>
<reference evidence="1 2" key="1">
    <citation type="submission" date="2017-12" db="EMBL/GenBank/DDBJ databases">
        <title>Isolation and characterization of estrogens degradatiion strain Microbacterium hominis SJTG1.</title>
        <authorList>
            <person name="Xiong W."/>
            <person name="Yin C."/>
            <person name="Zheng D."/>
            <person name="Liang R."/>
        </authorList>
    </citation>
    <scope>NUCLEOTIDE SEQUENCE [LARGE SCALE GENOMIC DNA]</scope>
    <source>
        <strain evidence="1 2">SJTG1</strain>
    </source>
</reference>
<organism evidence="1 2">
    <name type="scientific">Microbacterium hominis</name>
    <dbReference type="NCBI Taxonomy" id="162426"/>
    <lineage>
        <taxon>Bacteria</taxon>
        <taxon>Bacillati</taxon>
        <taxon>Actinomycetota</taxon>
        <taxon>Actinomycetes</taxon>
        <taxon>Micrococcales</taxon>
        <taxon>Microbacteriaceae</taxon>
        <taxon>Microbacterium</taxon>
    </lineage>
</organism>
<evidence type="ECO:0000313" key="1">
    <source>
        <dbReference type="EMBL" id="AUG30427.1"/>
    </source>
</evidence>
<evidence type="ECO:0000313" key="2">
    <source>
        <dbReference type="Proteomes" id="UP000233276"/>
    </source>
</evidence>
<dbReference type="OrthoDB" id="5071983at2"/>
<dbReference type="RefSeq" id="WP_060960953.1">
    <property type="nucleotide sequence ID" value="NZ_CP025299.1"/>
</dbReference>